<feature type="transmembrane region" description="Helical" evidence="2">
    <location>
        <begin position="240"/>
        <end position="263"/>
    </location>
</feature>
<keyword evidence="2" id="KW-0472">Membrane</keyword>
<dbReference type="HOGENOM" id="CLU_416212_0_0_1"/>
<evidence type="ECO:0000313" key="4">
    <source>
        <dbReference type="Proteomes" id="UP000016922"/>
    </source>
</evidence>
<evidence type="ECO:0000256" key="1">
    <source>
        <dbReference type="SAM" id="MobiDB-lite"/>
    </source>
</evidence>
<feature type="region of interest" description="Disordered" evidence="1">
    <location>
        <begin position="616"/>
        <end position="659"/>
    </location>
</feature>
<feature type="compositionally biased region" description="Pro residues" evidence="1">
    <location>
        <begin position="446"/>
        <end position="468"/>
    </location>
</feature>
<feature type="region of interest" description="Disordered" evidence="1">
    <location>
        <begin position="48"/>
        <end position="109"/>
    </location>
</feature>
<accession>S3D3H8</accession>
<name>S3D3H8_GLAL2</name>
<evidence type="ECO:0000256" key="2">
    <source>
        <dbReference type="SAM" id="Phobius"/>
    </source>
</evidence>
<feature type="compositionally biased region" description="Low complexity" evidence="1">
    <location>
        <begin position="9"/>
        <end position="20"/>
    </location>
</feature>
<dbReference type="Proteomes" id="UP000016922">
    <property type="component" value="Unassembled WGS sequence"/>
</dbReference>
<feature type="region of interest" description="Disordered" evidence="1">
    <location>
        <begin position="383"/>
        <end position="413"/>
    </location>
</feature>
<proteinExistence type="predicted"/>
<protein>
    <submittedName>
        <fullName evidence="3">Uncharacterized protein</fullName>
    </submittedName>
</protein>
<dbReference type="OrthoDB" id="5241722at2759"/>
<feature type="region of interest" description="Disordered" evidence="1">
    <location>
        <begin position="1"/>
        <end position="20"/>
    </location>
</feature>
<feature type="compositionally biased region" description="Polar residues" evidence="1">
    <location>
        <begin position="296"/>
        <end position="309"/>
    </location>
</feature>
<feature type="region of interest" description="Disordered" evidence="1">
    <location>
        <begin position="272"/>
        <end position="343"/>
    </location>
</feature>
<dbReference type="OMA" id="PNANSVM"/>
<sequence length="659" mass="68030">MQKHHQDDPASASTSGGPSATVTVIQQVTVKDPAALITPGPELRLELLRRDPLPQDNNNCGQQIQQASQSASEAARQASQSASQSIQQAQQSASEAARQASQSASQGIQQAQQQASQSIAQASRSASQAVSSASSAIASAQSSASSAISRLNGSMDNLKASASSVQDGASVAVLQAGAAVAAATGSAAAAGSSFLAAAAKATQGAASSVAAVGAAAASTVENANNDASASRIAAVTATQAALAIVGSIIASALITILIYFLIIRHQKKAKKRKQANRSISPVSEYPSDSKFPHSDQVGTTIAASQSAYNGTRDIPGTRDAPKNDSEVSLSDFPATPSGLGPSDFNKLKSTSVAWNPSNPPQAPKLGQWLKVQDPTVSPFGSIRLPTDTKSNMPLGGQLKSPLQNSYIPPPSSTYRPSPAFVEIGKAKVQQAMVRSVTISKSQSQRKPPPPQQLPPAEPSPPIPSPPKFTPDTPVISASKYPGYRESKASVWIDDVPSSGIPTPKSPIRETRPATEETSQMELPASQNPVRTTAEWLDSIRDAADPPPAIGSRSSTRDISQQRRDSRNSRFGYNRGGSNQRPGLGVGMGGPRSTRPPVGVVPMKSYNGEVGHVKGLSQFFSGDENGLGRMGSDSTGGTLNSSPGASRRGSRRGGGVGRAM</sequence>
<keyword evidence="2" id="KW-1133">Transmembrane helix</keyword>
<dbReference type="AlphaFoldDB" id="S3D3H8"/>
<feature type="region of interest" description="Disordered" evidence="1">
    <location>
        <begin position="435"/>
        <end position="602"/>
    </location>
</feature>
<keyword evidence="4" id="KW-1185">Reference proteome</keyword>
<dbReference type="KEGG" id="glz:GLAREA_06054"/>
<feature type="compositionally biased region" description="Low complexity" evidence="1">
    <location>
        <begin position="62"/>
        <end position="109"/>
    </location>
</feature>
<dbReference type="GeneID" id="19465108"/>
<evidence type="ECO:0000313" key="3">
    <source>
        <dbReference type="EMBL" id="EPE33042.1"/>
    </source>
</evidence>
<reference evidence="3 4" key="1">
    <citation type="journal article" date="2013" name="BMC Genomics">
        <title>Genomics-driven discovery of the pneumocandin biosynthetic gene cluster in the fungus Glarea lozoyensis.</title>
        <authorList>
            <person name="Chen L."/>
            <person name="Yue Q."/>
            <person name="Zhang X."/>
            <person name="Xiang M."/>
            <person name="Wang C."/>
            <person name="Li S."/>
            <person name="Che Y."/>
            <person name="Ortiz-Lopez F.J."/>
            <person name="Bills G.F."/>
            <person name="Liu X."/>
            <person name="An Z."/>
        </authorList>
    </citation>
    <scope>NUCLEOTIDE SEQUENCE [LARGE SCALE GENOMIC DNA]</scope>
    <source>
        <strain evidence="4">ATCC 20868 / MF5171</strain>
    </source>
</reference>
<dbReference type="EMBL" id="KE145358">
    <property type="protein sequence ID" value="EPE33042.1"/>
    <property type="molecule type" value="Genomic_DNA"/>
</dbReference>
<dbReference type="RefSeq" id="XP_008079659.1">
    <property type="nucleotide sequence ID" value="XM_008081468.1"/>
</dbReference>
<gene>
    <name evidence="3" type="ORF">GLAREA_06054</name>
</gene>
<feature type="compositionally biased region" description="Polar residues" evidence="1">
    <location>
        <begin position="515"/>
        <end position="530"/>
    </location>
</feature>
<organism evidence="3 4">
    <name type="scientific">Glarea lozoyensis (strain ATCC 20868 / MF5171)</name>
    <dbReference type="NCBI Taxonomy" id="1116229"/>
    <lineage>
        <taxon>Eukaryota</taxon>
        <taxon>Fungi</taxon>
        <taxon>Dikarya</taxon>
        <taxon>Ascomycota</taxon>
        <taxon>Pezizomycotina</taxon>
        <taxon>Leotiomycetes</taxon>
        <taxon>Helotiales</taxon>
        <taxon>Helotiaceae</taxon>
        <taxon>Glarea</taxon>
    </lineage>
</organism>
<feature type="compositionally biased region" description="Basic and acidic residues" evidence="1">
    <location>
        <begin position="315"/>
        <end position="325"/>
    </location>
</feature>
<dbReference type="eggNOG" id="ENOG502RJJQ">
    <property type="taxonomic scope" value="Eukaryota"/>
</dbReference>
<keyword evidence="2" id="KW-0812">Transmembrane</keyword>